<organism evidence="1 2">
    <name type="scientific">Chromobacterium alticapitis</name>
    <dbReference type="NCBI Taxonomy" id="2073169"/>
    <lineage>
        <taxon>Bacteria</taxon>
        <taxon>Pseudomonadati</taxon>
        <taxon>Pseudomonadota</taxon>
        <taxon>Betaproteobacteria</taxon>
        <taxon>Neisseriales</taxon>
        <taxon>Chromobacteriaceae</taxon>
        <taxon>Chromobacterium</taxon>
    </lineage>
</organism>
<dbReference type="OrthoDB" id="8580673at2"/>
<comment type="caution">
    <text evidence="1">The sequence shown here is derived from an EMBL/GenBank/DDBJ whole genome shotgun (WGS) entry which is preliminary data.</text>
</comment>
<gene>
    <name evidence="1" type="ORF">C2I19_20270</name>
</gene>
<protein>
    <recommendedName>
        <fullName evidence="3">Phage tail protein</fullName>
    </recommendedName>
</protein>
<evidence type="ECO:0000313" key="1">
    <source>
        <dbReference type="EMBL" id="POZ60163.1"/>
    </source>
</evidence>
<evidence type="ECO:0008006" key="3">
    <source>
        <dbReference type="Google" id="ProtNLM"/>
    </source>
</evidence>
<sequence length="270" mass="28897">MSLEQQVAALVTASNNLTGVVAGKQADIDAKVAAKINDLEQWRSQNIALMPPNLIDNAHMMNLNDKGVPIGFSVYGDGAIIQAVHPYTKGYEGPYVDTKPANAANSPVEATQDKPYWYGSYNMGARSGRGGLSGGWGGLTTGHILKVTTPNTKGVNNQFRSVFTGAKLPVELSAVYFSAWFYIEKGSIGIGQDAGYTGNNIFYPGTVLIDKKMTAASQDGWYRYSGIIGTSQITTLGANQMCIGFGEGETEFYMALPYIGVPFNANFMVG</sequence>
<keyword evidence="2" id="KW-1185">Reference proteome</keyword>
<dbReference type="RefSeq" id="WP_103904400.1">
    <property type="nucleotide sequence ID" value="NZ_PQWB01000164.1"/>
</dbReference>
<dbReference type="AlphaFoldDB" id="A0A2S5DAS4"/>
<proteinExistence type="predicted"/>
<evidence type="ECO:0000313" key="2">
    <source>
        <dbReference type="Proteomes" id="UP000237082"/>
    </source>
</evidence>
<accession>A0A2S5DAS4</accession>
<reference evidence="2" key="1">
    <citation type="submission" date="2018-02" db="EMBL/GenBank/DDBJ databases">
        <authorList>
            <person name="O'Hara-Hanley K."/>
            <person name="Soby S."/>
        </authorList>
    </citation>
    <scope>NUCLEOTIDE SEQUENCE [LARGE SCALE GENOMIC DNA]</scope>
    <source>
        <strain evidence="2">MWU14-2602</strain>
    </source>
</reference>
<name>A0A2S5DAS4_9NEIS</name>
<dbReference type="EMBL" id="PQWB01000164">
    <property type="protein sequence ID" value="POZ60163.1"/>
    <property type="molecule type" value="Genomic_DNA"/>
</dbReference>
<dbReference type="Proteomes" id="UP000237082">
    <property type="component" value="Unassembled WGS sequence"/>
</dbReference>